<keyword evidence="3" id="KW-1185">Reference proteome</keyword>
<feature type="region of interest" description="Disordered" evidence="1">
    <location>
        <begin position="129"/>
        <end position="159"/>
    </location>
</feature>
<feature type="compositionally biased region" description="Basic and acidic residues" evidence="1">
    <location>
        <begin position="1"/>
        <end position="10"/>
    </location>
</feature>
<dbReference type="SUPFAM" id="SSF48452">
    <property type="entry name" value="TPR-like"/>
    <property type="match status" value="1"/>
</dbReference>
<evidence type="ECO:0000313" key="2">
    <source>
        <dbReference type="EMBL" id="QTE30004.1"/>
    </source>
</evidence>
<dbReference type="Pfam" id="PF13424">
    <property type="entry name" value="TPR_12"/>
    <property type="match status" value="1"/>
</dbReference>
<dbReference type="Gene3D" id="1.25.40.10">
    <property type="entry name" value="Tetratricopeptide repeat domain"/>
    <property type="match status" value="1"/>
</dbReference>
<dbReference type="EMBL" id="CP071868">
    <property type="protein sequence ID" value="QTE30004.1"/>
    <property type="molecule type" value="Genomic_DNA"/>
</dbReference>
<dbReference type="RefSeq" id="WP_227424319.1">
    <property type="nucleotide sequence ID" value="NZ_CP071868.1"/>
</dbReference>
<protein>
    <submittedName>
        <fullName evidence="2">Tetratricopeptide repeat protein</fullName>
    </submittedName>
</protein>
<dbReference type="InterPro" id="IPR011990">
    <property type="entry name" value="TPR-like_helical_dom_sf"/>
</dbReference>
<sequence length="159" mass="17432">MPTVDDREVVDATGDPDLSARLEPAADENPDGSAMCLVTLAEVYRALGRADRAQRAIDQCRVLCERYGLPRWAAEVSREQAEICAATGDYRGAFEAYREYHRQFEVLGTSANDARGRMLEVMFQATDARRESGTACSPSRTRSRGSTTAGMSTRSSASR</sequence>
<evidence type="ECO:0000313" key="3">
    <source>
        <dbReference type="Proteomes" id="UP000663937"/>
    </source>
</evidence>
<reference evidence="2" key="1">
    <citation type="submission" date="2021-03" db="EMBL/GenBank/DDBJ databases">
        <title>Pengzhenrongella sicca gen. nov., sp. nov., a new member of suborder Micrococcineae isolated from High-Arctic tundra soil.</title>
        <authorList>
            <person name="Peng F."/>
        </authorList>
    </citation>
    <scope>NUCLEOTIDE SEQUENCE</scope>
    <source>
        <strain evidence="2">LRZ-2</strain>
    </source>
</reference>
<dbReference type="KEGG" id="psic:J4E96_02970"/>
<evidence type="ECO:0000256" key="1">
    <source>
        <dbReference type="SAM" id="MobiDB-lite"/>
    </source>
</evidence>
<accession>A0A8A4ZDL6</accession>
<dbReference type="Proteomes" id="UP000663937">
    <property type="component" value="Chromosome"/>
</dbReference>
<organism evidence="2 3">
    <name type="scientific">Pengzhenrongella sicca</name>
    <dbReference type="NCBI Taxonomy" id="2819238"/>
    <lineage>
        <taxon>Bacteria</taxon>
        <taxon>Bacillati</taxon>
        <taxon>Actinomycetota</taxon>
        <taxon>Actinomycetes</taxon>
        <taxon>Micrococcales</taxon>
        <taxon>Pengzhenrongella</taxon>
    </lineage>
</organism>
<gene>
    <name evidence="2" type="ORF">J4E96_02970</name>
</gene>
<proteinExistence type="predicted"/>
<name>A0A8A4ZDL6_9MICO</name>
<feature type="region of interest" description="Disordered" evidence="1">
    <location>
        <begin position="1"/>
        <end position="28"/>
    </location>
</feature>
<dbReference type="AlphaFoldDB" id="A0A8A4ZDL6"/>
<feature type="compositionally biased region" description="Low complexity" evidence="1">
    <location>
        <begin position="144"/>
        <end position="159"/>
    </location>
</feature>